<proteinExistence type="inferred from homology"/>
<evidence type="ECO:0000256" key="4">
    <source>
        <dbReference type="ARBA" id="ARBA00023163"/>
    </source>
</evidence>
<keyword evidence="7" id="KW-1185">Reference proteome</keyword>
<comment type="caution">
    <text evidence="6">The sequence shown here is derived from an EMBL/GenBank/DDBJ whole genome shotgun (WGS) entry which is preliminary data.</text>
</comment>
<dbReference type="STRING" id="50718.SU60_06280"/>
<dbReference type="InterPro" id="IPR005119">
    <property type="entry name" value="LysR_subst-bd"/>
</dbReference>
<evidence type="ECO:0000259" key="5">
    <source>
        <dbReference type="PROSITE" id="PS50931"/>
    </source>
</evidence>
<dbReference type="RefSeq" id="WP_011783503.1">
    <property type="nucleotide sequence ID" value="NZ_CBCRVP010000007.1"/>
</dbReference>
<evidence type="ECO:0000313" key="6">
    <source>
        <dbReference type="EMBL" id="KIN11674.1"/>
    </source>
</evidence>
<dbReference type="EMBL" id="JXOK01000015">
    <property type="protein sequence ID" value="KIN11674.1"/>
    <property type="molecule type" value="Genomic_DNA"/>
</dbReference>
<dbReference type="GeneID" id="94725859"/>
<dbReference type="AlphaFoldDB" id="A0A0C3DJT4"/>
<dbReference type="PANTHER" id="PTHR30126:SF39">
    <property type="entry name" value="HTH-TYPE TRANSCRIPTIONAL REGULATOR CYSL"/>
    <property type="match status" value="1"/>
</dbReference>
<dbReference type="PROSITE" id="PS50931">
    <property type="entry name" value="HTH_LYSR"/>
    <property type="match status" value="1"/>
</dbReference>
<evidence type="ECO:0000256" key="2">
    <source>
        <dbReference type="ARBA" id="ARBA00023015"/>
    </source>
</evidence>
<dbReference type="Gene3D" id="1.10.10.10">
    <property type="entry name" value="Winged helix-like DNA-binding domain superfamily/Winged helix DNA-binding domain"/>
    <property type="match status" value="1"/>
</dbReference>
<organism evidence="6 7">
    <name type="scientific">Vibrio mytili</name>
    <dbReference type="NCBI Taxonomy" id="50718"/>
    <lineage>
        <taxon>Bacteria</taxon>
        <taxon>Pseudomonadati</taxon>
        <taxon>Pseudomonadota</taxon>
        <taxon>Gammaproteobacteria</taxon>
        <taxon>Vibrionales</taxon>
        <taxon>Vibrionaceae</taxon>
        <taxon>Vibrio</taxon>
    </lineage>
</organism>
<accession>A0A0C3DJT4</accession>
<dbReference type="PANTHER" id="PTHR30126">
    <property type="entry name" value="HTH-TYPE TRANSCRIPTIONAL REGULATOR"/>
    <property type="match status" value="1"/>
</dbReference>
<feature type="domain" description="HTH lysR-type" evidence="5">
    <location>
        <begin position="2"/>
        <end position="59"/>
    </location>
</feature>
<comment type="similarity">
    <text evidence="1">Belongs to the LysR transcriptional regulatory family.</text>
</comment>
<protein>
    <submittedName>
        <fullName evidence="6">LysR family transcriptional regulator</fullName>
    </submittedName>
</protein>
<gene>
    <name evidence="6" type="ORF">SU60_06280</name>
</gene>
<dbReference type="Proteomes" id="UP000031977">
    <property type="component" value="Unassembled WGS sequence"/>
</dbReference>
<dbReference type="Pfam" id="PF03466">
    <property type="entry name" value="LysR_substrate"/>
    <property type="match status" value="1"/>
</dbReference>
<keyword evidence="3" id="KW-0238">DNA-binding</keyword>
<dbReference type="SUPFAM" id="SSF53850">
    <property type="entry name" value="Periplasmic binding protein-like II"/>
    <property type="match status" value="1"/>
</dbReference>
<dbReference type="InterPro" id="IPR036388">
    <property type="entry name" value="WH-like_DNA-bd_sf"/>
</dbReference>
<dbReference type="GO" id="GO:0000976">
    <property type="term" value="F:transcription cis-regulatory region binding"/>
    <property type="evidence" value="ECO:0007669"/>
    <property type="project" value="TreeGrafter"/>
</dbReference>
<reference evidence="6 7" key="1">
    <citation type="submission" date="2015-01" db="EMBL/GenBank/DDBJ databases">
        <title>Draft genome of Vibrio mytili type strain CAIM 528.</title>
        <authorList>
            <person name="Gonzalez-Castillo A."/>
            <person name="Gomez-Gil B."/>
            <person name="Enciso-Ibarra J."/>
        </authorList>
    </citation>
    <scope>NUCLEOTIDE SEQUENCE [LARGE SCALE GENOMIC DNA]</scope>
    <source>
        <strain evidence="6 7">CAIM 528</strain>
    </source>
</reference>
<dbReference type="Pfam" id="PF00126">
    <property type="entry name" value="HTH_1"/>
    <property type="match status" value="1"/>
</dbReference>
<evidence type="ECO:0000256" key="1">
    <source>
        <dbReference type="ARBA" id="ARBA00009437"/>
    </source>
</evidence>
<dbReference type="PRINTS" id="PR00039">
    <property type="entry name" value="HTHLYSR"/>
</dbReference>
<dbReference type="SUPFAM" id="SSF46785">
    <property type="entry name" value="Winged helix' DNA-binding domain"/>
    <property type="match status" value="1"/>
</dbReference>
<name>A0A0C3DJT4_9VIBR</name>
<dbReference type="OrthoDB" id="6085176at2"/>
<dbReference type="GO" id="GO:0003700">
    <property type="term" value="F:DNA-binding transcription factor activity"/>
    <property type="evidence" value="ECO:0007669"/>
    <property type="project" value="InterPro"/>
</dbReference>
<dbReference type="Gene3D" id="3.40.190.10">
    <property type="entry name" value="Periplasmic binding protein-like II"/>
    <property type="match status" value="2"/>
</dbReference>
<keyword evidence="4" id="KW-0804">Transcription</keyword>
<dbReference type="InterPro" id="IPR036390">
    <property type="entry name" value="WH_DNA-bd_sf"/>
</dbReference>
<dbReference type="InterPro" id="IPR000847">
    <property type="entry name" value="LysR_HTH_N"/>
</dbReference>
<evidence type="ECO:0000313" key="7">
    <source>
        <dbReference type="Proteomes" id="UP000031977"/>
    </source>
</evidence>
<sequence length="286" mass="31360">MLNLVWLKSFVAVLDHNGFQAAARQLDIAQPTLSQHLQKLENQLGVLLVHRGRSGCEPTRAALTLLPFARSLLRLEEQARSSIMEARLRVGASSNIGIYMLQPYIRRYKELGVGPEVDVVIDSNPTIARHLSDGELDVAIMEWWHDLPGFHAQAWRNEPVVLIVPPGHPLARRTDIDRDTLSNMALIGGEPGTGTGRLLATYFGEHGPFPTVSMQLGSTEAVKQAVKVGLGASLVLESSVREEVQNGSLVAIPVSEPGLSKELMVIYPSSLDKHRPVYSFVGHLCE</sequence>
<evidence type="ECO:0000256" key="3">
    <source>
        <dbReference type="ARBA" id="ARBA00023125"/>
    </source>
</evidence>
<keyword evidence="2" id="KW-0805">Transcription regulation</keyword>